<dbReference type="AlphaFoldDB" id="X1RKZ1"/>
<gene>
    <name evidence="1" type="ORF">S12H4_01821</name>
</gene>
<organism evidence="1">
    <name type="scientific">marine sediment metagenome</name>
    <dbReference type="NCBI Taxonomy" id="412755"/>
    <lineage>
        <taxon>unclassified sequences</taxon>
        <taxon>metagenomes</taxon>
        <taxon>ecological metagenomes</taxon>
    </lineage>
</organism>
<dbReference type="EMBL" id="BARW01000391">
    <property type="protein sequence ID" value="GAI63835.1"/>
    <property type="molecule type" value="Genomic_DNA"/>
</dbReference>
<sequence>MSYIRIGNCNHCGKCCLREGGLMVENPMIELHEDRCKFYTEHLNKKLYGHCLIYGRGNKPIERVKDRYGRKITEAQIEWFNANCIDYPTVEDAKAGIQLLPNCGFKFEVAIDA</sequence>
<comment type="caution">
    <text evidence="1">The sequence shown here is derived from an EMBL/GenBank/DDBJ whole genome shotgun (WGS) entry which is preliminary data.</text>
</comment>
<name>X1RKZ1_9ZZZZ</name>
<evidence type="ECO:0000313" key="1">
    <source>
        <dbReference type="EMBL" id="GAI63835.1"/>
    </source>
</evidence>
<reference evidence="1" key="1">
    <citation type="journal article" date="2014" name="Front. Microbiol.">
        <title>High frequency of phylogenetically diverse reductive dehalogenase-homologous genes in deep subseafloor sedimentary metagenomes.</title>
        <authorList>
            <person name="Kawai M."/>
            <person name="Futagami T."/>
            <person name="Toyoda A."/>
            <person name="Takaki Y."/>
            <person name="Nishi S."/>
            <person name="Hori S."/>
            <person name="Arai W."/>
            <person name="Tsubouchi T."/>
            <person name="Morono Y."/>
            <person name="Uchiyama I."/>
            <person name="Ito T."/>
            <person name="Fujiyama A."/>
            <person name="Inagaki F."/>
            <person name="Takami H."/>
        </authorList>
    </citation>
    <scope>NUCLEOTIDE SEQUENCE</scope>
    <source>
        <strain evidence="1">Expedition CK06-06</strain>
    </source>
</reference>
<proteinExistence type="predicted"/>
<protein>
    <submittedName>
        <fullName evidence="1">Uncharacterized protein</fullName>
    </submittedName>
</protein>
<accession>X1RKZ1</accession>